<dbReference type="SUPFAM" id="SSF53474">
    <property type="entry name" value="alpha/beta-Hydrolases"/>
    <property type="match status" value="1"/>
</dbReference>
<feature type="region of interest" description="Disordered" evidence="1">
    <location>
        <begin position="122"/>
        <end position="152"/>
    </location>
</feature>
<dbReference type="InterPro" id="IPR029058">
    <property type="entry name" value="AB_hydrolase_fold"/>
</dbReference>
<dbReference type="InterPro" id="IPR048124">
    <property type="entry name" value="Tannase_B"/>
</dbReference>
<proteinExistence type="predicted"/>
<name>A0ABU6AXG1_9NOCA</name>
<accession>A0ABU6AXG1</accession>
<protein>
    <submittedName>
        <fullName evidence="4">Subtype B tannase</fullName>
    </submittedName>
</protein>
<evidence type="ECO:0000313" key="4">
    <source>
        <dbReference type="EMBL" id="MEB3512177.1"/>
    </source>
</evidence>
<keyword evidence="2" id="KW-0732">Signal</keyword>
<reference evidence="4 5" key="1">
    <citation type="submission" date="2023-12" db="EMBL/GenBank/DDBJ databases">
        <title>novel species in genus Nocarida.</title>
        <authorList>
            <person name="Li Z."/>
        </authorList>
    </citation>
    <scope>NUCLEOTIDE SEQUENCE [LARGE SCALE GENOMIC DNA]</scope>
    <source>
        <strain evidence="4 5">CDC186</strain>
    </source>
</reference>
<evidence type="ECO:0000259" key="3">
    <source>
        <dbReference type="Pfam" id="PF20434"/>
    </source>
</evidence>
<organism evidence="4 5">
    <name type="scientific">Nocardia implantans</name>
    <dbReference type="NCBI Taxonomy" id="3108168"/>
    <lineage>
        <taxon>Bacteria</taxon>
        <taxon>Bacillati</taxon>
        <taxon>Actinomycetota</taxon>
        <taxon>Actinomycetes</taxon>
        <taxon>Mycobacteriales</taxon>
        <taxon>Nocardiaceae</taxon>
        <taxon>Nocardia</taxon>
    </lineage>
</organism>
<feature type="signal peptide" evidence="2">
    <location>
        <begin position="1"/>
        <end position="22"/>
    </location>
</feature>
<dbReference type="PROSITE" id="PS51257">
    <property type="entry name" value="PROKAR_LIPOPROTEIN"/>
    <property type="match status" value="1"/>
</dbReference>
<keyword evidence="5" id="KW-1185">Reference proteome</keyword>
<dbReference type="NCBIfam" id="NF041556">
    <property type="entry name" value="tannase_B"/>
    <property type="match status" value="1"/>
</dbReference>
<comment type="caution">
    <text evidence="4">The sequence shown here is derived from an EMBL/GenBank/DDBJ whole genome shotgun (WGS) entry which is preliminary data.</text>
</comment>
<evidence type="ECO:0000256" key="1">
    <source>
        <dbReference type="SAM" id="MobiDB-lite"/>
    </source>
</evidence>
<feature type="compositionally biased region" description="Gly residues" evidence="1">
    <location>
        <begin position="139"/>
        <end position="148"/>
    </location>
</feature>
<dbReference type="Proteomes" id="UP001348098">
    <property type="component" value="Unassembled WGS sequence"/>
</dbReference>
<evidence type="ECO:0000313" key="5">
    <source>
        <dbReference type="Proteomes" id="UP001348098"/>
    </source>
</evidence>
<dbReference type="RefSeq" id="WP_195081091.1">
    <property type="nucleotide sequence ID" value="NZ_JAYESH010000006.1"/>
</dbReference>
<sequence length="514" mass="54387">MRRRTMLAALAAATATPLVASACDSQEDKGSESGTSDTLRFDPEKFTTETATVTTADGERKITYRQYKGIVYVAKPVDEQYQSLNVKVPVEIDGAAVDASKAPILLSNNIAGYLSGSVTGTGGMPGGLPPGATPPSGTAPGGPGGFDDGGNRTSNPDLALAAGYVVVEAGARGRDLVAADGVYYGVAPAAIVDLKAAVRYLRHNSGRVPGNTDWIVSTGVSAGGAMSALLGASGDSDRYDSYLTDIGAADASDAIFASADYCPIADLEHADMAYEWNWGGNPLQSGEQVDRTVSRELAGAFPAYQASLNLRGRDGSALTADNYGEHLLRTYLQPSATEYLKALPDSDRDSYLAANPWLRFDNGTATFTWADYLAHVGARKKNVPAFDAFDLSSGENNEFGNGTTKARHFTLYSLRHATGEANAQLDSDLPGKLELMNPMYFLDNQTPGRAEHWWIRVGTKDSDTSLTVVGNLAAKLENLGANVDAAMYWDAGHGSNEDAADFITWIRGITGYGR</sequence>
<feature type="chain" id="PRO_5046708686" evidence="2">
    <location>
        <begin position="23"/>
        <end position="514"/>
    </location>
</feature>
<dbReference type="EMBL" id="JAYKYQ010000007">
    <property type="protein sequence ID" value="MEB3512177.1"/>
    <property type="molecule type" value="Genomic_DNA"/>
</dbReference>
<gene>
    <name evidence="4" type="ORF">U3653_19275</name>
</gene>
<feature type="domain" description="BD-FAE-like" evidence="3">
    <location>
        <begin position="186"/>
        <end position="272"/>
    </location>
</feature>
<evidence type="ECO:0000256" key="2">
    <source>
        <dbReference type="SAM" id="SignalP"/>
    </source>
</evidence>
<dbReference type="Pfam" id="PF20434">
    <property type="entry name" value="BD-FAE"/>
    <property type="match status" value="1"/>
</dbReference>
<dbReference type="InterPro" id="IPR049492">
    <property type="entry name" value="BD-FAE-like_dom"/>
</dbReference>
<dbReference type="Gene3D" id="3.40.50.1820">
    <property type="entry name" value="alpha/beta hydrolase"/>
    <property type="match status" value="1"/>
</dbReference>